<reference evidence="10" key="2">
    <citation type="submission" date="2025-08" db="UniProtKB">
        <authorList>
            <consortium name="Ensembl"/>
        </authorList>
    </citation>
    <scope>IDENTIFICATION</scope>
</reference>
<feature type="compositionally biased region" description="Basic and acidic residues" evidence="6">
    <location>
        <begin position="788"/>
        <end position="807"/>
    </location>
</feature>
<dbReference type="GO" id="GO:0008013">
    <property type="term" value="F:beta-catenin binding"/>
    <property type="evidence" value="ECO:0007669"/>
    <property type="project" value="TreeGrafter"/>
</dbReference>
<feature type="compositionally biased region" description="Low complexity" evidence="6">
    <location>
        <begin position="532"/>
        <end position="548"/>
    </location>
</feature>
<feature type="compositionally biased region" description="Pro residues" evidence="6">
    <location>
        <begin position="515"/>
        <end position="531"/>
    </location>
</feature>
<dbReference type="CDD" id="cd11304">
    <property type="entry name" value="Cadherin_repeat"/>
    <property type="match status" value="2"/>
</dbReference>
<dbReference type="STRING" id="29139.ENSVURP00010006545"/>
<name>A0A4X2KBG5_VOMUR</name>
<evidence type="ECO:0000256" key="3">
    <source>
        <dbReference type="ARBA" id="ARBA00022837"/>
    </source>
</evidence>
<dbReference type="GO" id="GO:0005912">
    <property type="term" value="C:adherens junction"/>
    <property type="evidence" value="ECO:0007669"/>
    <property type="project" value="TreeGrafter"/>
</dbReference>
<keyword evidence="7" id="KW-0812">Transmembrane</keyword>
<feature type="region of interest" description="Disordered" evidence="6">
    <location>
        <begin position="452"/>
        <end position="609"/>
    </location>
</feature>
<feature type="compositionally biased region" description="Basic and acidic residues" evidence="6">
    <location>
        <begin position="733"/>
        <end position="753"/>
    </location>
</feature>
<dbReference type="GO" id="GO:0000902">
    <property type="term" value="P:cell morphogenesis"/>
    <property type="evidence" value="ECO:0007669"/>
    <property type="project" value="TreeGrafter"/>
</dbReference>
<proteinExistence type="predicted"/>
<dbReference type="PANTHER" id="PTHR24027:SF414">
    <property type="entry name" value="CADHERIN-RELATED FAMILY MEMBER 5 ISOFORM X1"/>
    <property type="match status" value="1"/>
</dbReference>
<dbReference type="Ensembl" id="ENSVURT00010007397.1">
    <property type="protein sequence ID" value="ENSVURP00010006545.1"/>
    <property type="gene ID" value="ENSVURG00010005076.1"/>
</dbReference>
<dbReference type="GO" id="GO:0045296">
    <property type="term" value="F:cadherin binding"/>
    <property type="evidence" value="ECO:0007669"/>
    <property type="project" value="TreeGrafter"/>
</dbReference>
<feature type="region of interest" description="Disordered" evidence="6">
    <location>
        <begin position="777"/>
        <end position="807"/>
    </location>
</feature>
<sequence length="807" mass="85039">MEASGWALGLLPLLLFLPGAKGQTQVCSVNQNLFSVKENEVPTEPLANVTAPVGQMVVVSDLSNPADIFKIANGELRLTRAPDYETHTVLTAILECKEGSHVVTRLPVIVVVINVNDMTPEFPFSSKTWNVSENTNVGTTVIPATELTATDKDGDTLFYSLLGKNPPDAELFFSLAGVNFPALRLAQTLDYEKNPIMVLHLLARDTPKPQEEPSHTATATITIQVLAADIRPPWFLPCVFTDGRICIHAQYRGAVPTGSVLTEPLTFEPGPVYAIDGDTSINEPIRYSIIRGNTDNTFQIGVDSGNITMAKAVPVPETFNLLVQAQQQWNTGSYSVTQVTIQAVAGQLHPPRFPQALYRGWLPPGTGINVAVKDAEDPDRELRLRAEDDDFPAGAPNSGLRYQIANSSAFRMSGEVVLTNDIVGPPQVLYLQAEVLDELTSEKDTTTIEILVQDTKPTPPESTTQGSGTQTSPTSRSTPTRPPTQDSPEPPSPAPTLVPPHSGTTVKPSTATPTQGPPAPGPGPAPTPAPPHSGTTVKPSAATPTQSSPGPPGPGPSGGSQTGAPGGITGKTSAAPGGLSSEPNVSSATSPGPIGPSRPTGDQEQQGSTVNEMAIVGGVLGALLLVTLILLAVFIYKRNKCQKSDLSSMHGTDLKASGYDNKSFQAQESPNGSAFSSPSPEPGPEPQPLEDDPPEGPGNGPAPCMPELEMAGPEVREAKEEMGEDPEQGSPRTGKEGPVRSILTKERKSEDGGYKAVWFGGDIGAQVDVVVINSPAPEEPHSLLVGPEEPKESTVEENESGDRETEA</sequence>
<evidence type="ECO:0000313" key="11">
    <source>
        <dbReference type="Proteomes" id="UP000314987"/>
    </source>
</evidence>
<dbReference type="InterPro" id="IPR039808">
    <property type="entry name" value="Cadherin"/>
</dbReference>
<dbReference type="InterPro" id="IPR002126">
    <property type="entry name" value="Cadherin-like_dom"/>
</dbReference>
<dbReference type="PRINTS" id="PR00205">
    <property type="entry name" value="CADHERIN"/>
</dbReference>
<dbReference type="Gene3D" id="2.60.40.60">
    <property type="entry name" value="Cadherins"/>
    <property type="match status" value="3"/>
</dbReference>
<keyword evidence="2" id="KW-0677">Repeat</keyword>
<dbReference type="GO" id="GO:0016477">
    <property type="term" value="P:cell migration"/>
    <property type="evidence" value="ECO:0007669"/>
    <property type="project" value="TreeGrafter"/>
</dbReference>
<dbReference type="OMA" id="PDYEANT"/>
<feature type="compositionally biased region" description="Low complexity" evidence="6">
    <location>
        <begin position="462"/>
        <end position="487"/>
    </location>
</feature>
<evidence type="ECO:0000313" key="10">
    <source>
        <dbReference type="Ensembl" id="ENSVURP00010006545.1"/>
    </source>
</evidence>
<dbReference type="GO" id="GO:0034332">
    <property type="term" value="P:adherens junction organization"/>
    <property type="evidence" value="ECO:0007669"/>
    <property type="project" value="TreeGrafter"/>
</dbReference>
<dbReference type="GO" id="GO:0007156">
    <property type="term" value="P:homophilic cell adhesion via plasma membrane adhesion molecules"/>
    <property type="evidence" value="ECO:0007669"/>
    <property type="project" value="InterPro"/>
</dbReference>
<dbReference type="Pfam" id="PF00028">
    <property type="entry name" value="Cadherin"/>
    <property type="match status" value="2"/>
</dbReference>
<feature type="chain" id="PRO_5021411381" description="Cadherin domain-containing protein" evidence="8">
    <location>
        <begin position="23"/>
        <end position="807"/>
    </location>
</feature>
<reference evidence="11" key="1">
    <citation type="submission" date="2018-12" db="EMBL/GenBank/DDBJ databases">
        <authorList>
            <person name="Yazar S."/>
        </authorList>
    </citation>
    <scope>NUCLEOTIDE SEQUENCE [LARGE SCALE GENOMIC DNA]</scope>
</reference>
<feature type="region of interest" description="Disordered" evidence="6">
    <location>
        <begin position="662"/>
        <end position="753"/>
    </location>
</feature>
<feature type="domain" description="Cadherin" evidence="9">
    <location>
        <begin position="123"/>
        <end position="235"/>
    </location>
</feature>
<evidence type="ECO:0000256" key="7">
    <source>
        <dbReference type="SAM" id="Phobius"/>
    </source>
</evidence>
<keyword evidence="4 7" id="KW-0472">Membrane</keyword>
<dbReference type="GO" id="GO:0016339">
    <property type="term" value="P:calcium-dependent cell-cell adhesion via plasma membrane cell adhesion molecules"/>
    <property type="evidence" value="ECO:0007669"/>
    <property type="project" value="TreeGrafter"/>
</dbReference>
<evidence type="ECO:0000259" key="9">
    <source>
        <dbReference type="PROSITE" id="PS50268"/>
    </source>
</evidence>
<keyword evidence="11" id="KW-1185">Reference proteome</keyword>
<evidence type="ECO:0000256" key="5">
    <source>
        <dbReference type="PROSITE-ProRule" id="PRU00043"/>
    </source>
</evidence>
<accession>A0A4X2KBG5</accession>
<feature type="compositionally biased region" description="Pro residues" evidence="6">
    <location>
        <begin position="488"/>
        <end position="498"/>
    </location>
</feature>
<dbReference type="InterPro" id="IPR015919">
    <property type="entry name" value="Cadherin-like_sf"/>
</dbReference>
<reference evidence="10" key="3">
    <citation type="submission" date="2025-09" db="UniProtKB">
        <authorList>
            <consortium name="Ensembl"/>
        </authorList>
    </citation>
    <scope>IDENTIFICATION</scope>
</reference>
<organism evidence="10 11">
    <name type="scientific">Vombatus ursinus</name>
    <name type="common">Common wombat</name>
    <dbReference type="NCBI Taxonomy" id="29139"/>
    <lineage>
        <taxon>Eukaryota</taxon>
        <taxon>Metazoa</taxon>
        <taxon>Chordata</taxon>
        <taxon>Craniata</taxon>
        <taxon>Vertebrata</taxon>
        <taxon>Euteleostomi</taxon>
        <taxon>Mammalia</taxon>
        <taxon>Metatheria</taxon>
        <taxon>Diprotodontia</taxon>
        <taxon>Vombatidae</taxon>
        <taxon>Vombatus</taxon>
    </lineage>
</organism>
<feature type="signal peptide" evidence="8">
    <location>
        <begin position="1"/>
        <end position="22"/>
    </location>
</feature>
<feature type="domain" description="Cadherin" evidence="9">
    <location>
        <begin position="247"/>
        <end position="353"/>
    </location>
</feature>
<keyword evidence="3 5" id="KW-0106">Calcium</keyword>
<evidence type="ECO:0000256" key="6">
    <source>
        <dbReference type="SAM" id="MobiDB-lite"/>
    </source>
</evidence>
<dbReference type="PANTHER" id="PTHR24027">
    <property type="entry name" value="CADHERIN-23"/>
    <property type="match status" value="1"/>
</dbReference>
<dbReference type="GeneTree" id="ENSGT00940000162463"/>
<dbReference type="GO" id="GO:0016342">
    <property type="term" value="C:catenin complex"/>
    <property type="evidence" value="ECO:0007669"/>
    <property type="project" value="TreeGrafter"/>
</dbReference>
<evidence type="ECO:0000256" key="4">
    <source>
        <dbReference type="ARBA" id="ARBA00023136"/>
    </source>
</evidence>
<dbReference type="GO" id="GO:0005509">
    <property type="term" value="F:calcium ion binding"/>
    <property type="evidence" value="ECO:0007669"/>
    <property type="project" value="UniProtKB-UniRule"/>
</dbReference>
<dbReference type="PROSITE" id="PS50268">
    <property type="entry name" value="CADHERIN_2"/>
    <property type="match status" value="2"/>
</dbReference>
<evidence type="ECO:0000256" key="8">
    <source>
        <dbReference type="SAM" id="SignalP"/>
    </source>
</evidence>
<comment type="subcellular location">
    <subcellularLocation>
        <location evidence="1">Membrane</location>
    </subcellularLocation>
</comment>
<feature type="compositionally biased region" description="Gly residues" evidence="6">
    <location>
        <begin position="556"/>
        <end position="569"/>
    </location>
</feature>
<evidence type="ECO:0000256" key="1">
    <source>
        <dbReference type="ARBA" id="ARBA00004370"/>
    </source>
</evidence>
<dbReference type="Proteomes" id="UP000314987">
    <property type="component" value="Unassembled WGS sequence"/>
</dbReference>
<dbReference type="GO" id="GO:0044331">
    <property type="term" value="P:cell-cell adhesion mediated by cadherin"/>
    <property type="evidence" value="ECO:0007669"/>
    <property type="project" value="TreeGrafter"/>
</dbReference>
<keyword evidence="8" id="KW-0732">Signal</keyword>
<keyword evidence="7" id="KW-1133">Transmembrane helix</keyword>
<feature type="compositionally biased region" description="Polar residues" evidence="6">
    <location>
        <begin position="662"/>
        <end position="677"/>
    </location>
</feature>
<feature type="compositionally biased region" description="Polar residues" evidence="6">
    <location>
        <begin position="600"/>
        <end position="609"/>
    </location>
</feature>
<dbReference type="SMART" id="SM00112">
    <property type="entry name" value="CA"/>
    <property type="match status" value="4"/>
</dbReference>
<feature type="compositionally biased region" description="Polar residues" evidence="6">
    <location>
        <begin position="581"/>
        <end position="590"/>
    </location>
</feature>
<feature type="transmembrane region" description="Helical" evidence="7">
    <location>
        <begin position="613"/>
        <end position="636"/>
    </location>
</feature>
<evidence type="ECO:0000256" key="2">
    <source>
        <dbReference type="ARBA" id="ARBA00022737"/>
    </source>
</evidence>
<dbReference type="AlphaFoldDB" id="A0A4X2KBG5"/>
<dbReference type="GO" id="GO:0007043">
    <property type="term" value="P:cell-cell junction assembly"/>
    <property type="evidence" value="ECO:0007669"/>
    <property type="project" value="TreeGrafter"/>
</dbReference>
<protein>
    <recommendedName>
        <fullName evidence="9">Cadherin domain-containing protein</fullName>
    </recommendedName>
</protein>
<gene>
    <name evidence="10" type="primary">CDHR5</name>
</gene>
<dbReference type="SUPFAM" id="SSF49313">
    <property type="entry name" value="Cadherin-like"/>
    <property type="match status" value="2"/>
</dbReference>